<accession>A0A2Z2MJB4</accession>
<organism evidence="5 6">
    <name type="scientific">Thermococcus barossii</name>
    <dbReference type="NCBI Taxonomy" id="54077"/>
    <lineage>
        <taxon>Archaea</taxon>
        <taxon>Methanobacteriati</taxon>
        <taxon>Methanobacteriota</taxon>
        <taxon>Thermococci</taxon>
        <taxon>Thermococcales</taxon>
        <taxon>Thermococcaceae</taxon>
        <taxon>Thermococcus</taxon>
    </lineage>
</organism>
<keyword evidence="6" id="KW-1185">Reference proteome</keyword>
<feature type="domain" description="Archaeal flagella protein FlaD/E" evidence="4">
    <location>
        <begin position="180"/>
        <end position="272"/>
    </location>
</feature>
<evidence type="ECO:0000256" key="1">
    <source>
        <dbReference type="ARBA" id="ARBA00004618"/>
    </source>
</evidence>
<evidence type="ECO:0000256" key="2">
    <source>
        <dbReference type="ARBA" id="ARBA00022440"/>
    </source>
</evidence>
<keyword evidence="5" id="KW-0969">Cilium</keyword>
<keyword evidence="5" id="KW-0282">Flagellum</keyword>
<dbReference type="PANTHER" id="PTHR40698:SF1">
    <property type="entry name" value="FLAGELLA-RELATED PROTEIN D-RELATED"/>
    <property type="match status" value="1"/>
</dbReference>
<sequence>MITETEIEERLKRLRGKVPNFLIDDLKDRLMKKRDILTPEQVDRIVDKVLRTYAGQIEKLSRLDSRVDEIGRYLEEIRNHLMNLSQAAQANQSPWGEPQNRPVGGAQVVEYGEVMGAGSGGGFGEGPLTSETRVEEAPSQEPPSQNPTEVESMEKEFELSRGFEIPSEIRDVLISPPRTKARLEHIPNDMVSTMMALKWLGFLIDRVGMQNLEDVLEFYYQIGWISEDVLNTLLRYAEGIRPHHREPDWRPDEKLTIQDHLVSLLFIERLRGVRITRELLDAIEREMRVIGRVLEDVYGV</sequence>
<dbReference type="PANTHER" id="PTHR40698">
    <property type="entry name" value="FLAGELLA-RELATED PROTEIN E-RELATED-RELATED"/>
    <property type="match status" value="1"/>
</dbReference>
<evidence type="ECO:0000256" key="3">
    <source>
        <dbReference type="SAM" id="MobiDB-lite"/>
    </source>
</evidence>
<feature type="region of interest" description="Disordered" evidence="3">
    <location>
        <begin position="119"/>
        <end position="157"/>
    </location>
</feature>
<dbReference type="GO" id="GO:0097589">
    <property type="term" value="C:archaeal-type flagellum"/>
    <property type="evidence" value="ECO:0007669"/>
    <property type="project" value="UniProtKB-SubCell"/>
</dbReference>
<dbReference type="InterPro" id="IPR016682">
    <property type="entry name" value="FlaD_prd_arc"/>
</dbReference>
<protein>
    <submittedName>
        <fullName evidence="5">Flagellar protein</fullName>
    </submittedName>
</protein>
<dbReference type="AlphaFoldDB" id="A0A2Z2MJB4"/>
<dbReference type="GeneID" id="33326214"/>
<name>A0A2Z2MJB4_9EURY</name>
<gene>
    <name evidence="5" type="ORF">A3L01_05540</name>
</gene>
<dbReference type="Proteomes" id="UP000250272">
    <property type="component" value="Chromosome"/>
</dbReference>
<proteinExistence type="predicted"/>
<dbReference type="EMBL" id="CP015101">
    <property type="protein sequence ID" value="ASJ04852.1"/>
    <property type="molecule type" value="Genomic_DNA"/>
</dbReference>
<dbReference type="GO" id="GO:0097588">
    <property type="term" value="P:archaeal or bacterial-type flagellum-dependent cell motility"/>
    <property type="evidence" value="ECO:0007669"/>
    <property type="project" value="InterPro"/>
</dbReference>
<dbReference type="OrthoDB" id="121879at2157"/>
<evidence type="ECO:0000313" key="5">
    <source>
        <dbReference type="EMBL" id="ASJ04852.1"/>
    </source>
</evidence>
<dbReference type="PIRSF" id="PIRSF017066">
    <property type="entry name" value="FlaD_arch_prd"/>
    <property type="match status" value="1"/>
</dbReference>
<dbReference type="InterPro" id="IPR006752">
    <property type="entry name" value="Arch_fla_DE"/>
</dbReference>
<reference evidence="5 6" key="1">
    <citation type="submission" date="2016-04" db="EMBL/GenBank/DDBJ databases">
        <title>Complete genome sequence of Thermococcus barossii type strain SHCK-94.</title>
        <authorList>
            <person name="Oger P.M."/>
        </authorList>
    </citation>
    <scope>NUCLEOTIDE SEQUENCE [LARGE SCALE GENOMIC DNA]</scope>
    <source>
        <strain evidence="5 6">SHCK-94</strain>
    </source>
</reference>
<dbReference type="RefSeq" id="WP_088864864.1">
    <property type="nucleotide sequence ID" value="NZ_CP015101.1"/>
</dbReference>
<dbReference type="KEGG" id="tbs:A3L01_05540"/>
<dbReference type="InterPro" id="IPR052494">
    <property type="entry name" value="Flagella_assembly_related"/>
</dbReference>
<keyword evidence="2" id="KW-0974">Archaeal flagellum</keyword>
<keyword evidence="5" id="KW-0966">Cell projection</keyword>
<evidence type="ECO:0000259" key="4">
    <source>
        <dbReference type="Pfam" id="PF04659"/>
    </source>
</evidence>
<evidence type="ECO:0000313" key="6">
    <source>
        <dbReference type="Proteomes" id="UP000250272"/>
    </source>
</evidence>
<dbReference type="Pfam" id="PF04659">
    <property type="entry name" value="Arch_fla_DE"/>
    <property type="match status" value="1"/>
</dbReference>
<comment type="subcellular location">
    <subcellularLocation>
        <location evidence="1">Archaeal flagellum</location>
    </subcellularLocation>
</comment>